<feature type="transmembrane region" description="Helical" evidence="1">
    <location>
        <begin position="32"/>
        <end position="54"/>
    </location>
</feature>
<name>X1VJ27_9ZZZZ</name>
<accession>X1VJ27</accession>
<organism evidence="2">
    <name type="scientific">marine sediment metagenome</name>
    <dbReference type="NCBI Taxonomy" id="412755"/>
    <lineage>
        <taxon>unclassified sequences</taxon>
        <taxon>metagenomes</taxon>
        <taxon>ecological metagenomes</taxon>
    </lineage>
</organism>
<comment type="caution">
    <text evidence="2">The sequence shown here is derived from an EMBL/GenBank/DDBJ whole genome shotgun (WGS) entry which is preliminary data.</text>
</comment>
<protein>
    <submittedName>
        <fullName evidence="2">Uncharacterized protein</fullName>
    </submittedName>
</protein>
<evidence type="ECO:0000256" key="1">
    <source>
        <dbReference type="SAM" id="Phobius"/>
    </source>
</evidence>
<evidence type="ECO:0000313" key="2">
    <source>
        <dbReference type="EMBL" id="GAJ15246.1"/>
    </source>
</evidence>
<proteinExistence type="predicted"/>
<gene>
    <name evidence="2" type="ORF">S12H4_44441</name>
</gene>
<reference evidence="2" key="1">
    <citation type="journal article" date="2014" name="Front. Microbiol.">
        <title>High frequency of phylogenetically diverse reductive dehalogenase-homologous genes in deep subseafloor sedimentary metagenomes.</title>
        <authorList>
            <person name="Kawai M."/>
            <person name="Futagami T."/>
            <person name="Toyoda A."/>
            <person name="Takaki Y."/>
            <person name="Nishi S."/>
            <person name="Hori S."/>
            <person name="Arai W."/>
            <person name="Tsubouchi T."/>
            <person name="Morono Y."/>
            <person name="Uchiyama I."/>
            <person name="Ito T."/>
            <person name="Fujiyama A."/>
            <person name="Inagaki F."/>
            <person name="Takami H."/>
        </authorList>
    </citation>
    <scope>NUCLEOTIDE SEQUENCE</scope>
    <source>
        <strain evidence="2">Expedition CK06-06</strain>
    </source>
</reference>
<sequence length="55" mass="6408">MKIKINKNILYITILALIFCIYFITAPQEYKFNPLLMNFIYAVSISIIAAFIFIS</sequence>
<keyword evidence="1" id="KW-0812">Transmembrane</keyword>
<feature type="transmembrane region" description="Helical" evidence="1">
    <location>
        <begin position="9"/>
        <end position="26"/>
    </location>
</feature>
<keyword evidence="1" id="KW-0472">Membrane</keyword>
<keyword evidence="1" id="KW-1133">Transmembrane helix</keyword>
<dbReference type="EMBL" id="BARW01027381">
    <property type="protein sequence ID" value="GAJ15246.1"/>
    <property type="molecule type" value="Genomic_DNA"/>
</dbReference>
<dbReference type="AlphaFoldDB" id="X1VJ27"/>